<protein>
    <recommendedName>
        <fullName evidence="3">F-box domain-containing protein</fullName>
    </recommendedName>
</protein>
<sequence>MLEDDIPEEIQDIIYSFLKERERFLTSQVSKRSLRISRRQLLEESYSLIQNLIKSPLKSTSLSSLLINLHSAYNEACKFEKMFITFKIKFKELSADNLVNIRKSIIDISLHHIKEKMQNQSVEYDEETQQLMIQYDTSIEEASMSDESRTTLYKIVYAKMEEQTNQYNDFLQRELALWQSRYEEINSKHNLILGIL</sequence>
<dbReference type="EMBL" id="NBTX02000004">
    <property type="protein sequence ID" value="PNL62245.1"/>
    <property type="molecule type" value="Genomic_DNA"/>
</dbReference>
<proteinExistence type="predicted"/>
<dbReference type="AlphaFoldDB" id="A0AAX0WW78"/>
<evidence type="ECO:0000313" key="2">
    <source>
        <dbReference type="Proteomes" id="UP000192511"/>
    </source>
</evidence>
<accession>A0AAX0WW78</accession>
<reference evidence="1" key="1">
    <citation type="submission" date="2017-12" db="EMBL/GenBank/DDBJ databases">
        <title>FDA dAtabase for Regulatory Grade micrObial Sequences (FDA-ARGOS): Supporting development and validation of Infectious Disease Dx tests.</title>
        <authorList>
            <person name="Kerrigan L."/>
            <person name="Tallon L.J."/>
            <person name="Sadzewicz L."/>
            <person name="Sengamalay N."/>
            <person name="Ott S."/>
            <person name="Godinez A."/>
            <person name="Nagaraj S."/>
            <person name="Vavikolanu K."/>
            <person name="Vyas G."/>
            <person name="Nadendla S."/>
            <person name="Aluvathingal J."/>
            <person name="Sichtig H."/>
        </authorList>
    </citation>
    <scope>NUCLEOTIDE SEQUENCE [LARGE SCALE GENOMIC DNA]</scope>
    <source>
        <strain evidence="1">FDAARGOS_200</strain>
    </source>
</reference>
<comment type="caution">
    <text evidence="1">The sequence shown here is derived from an EMBL/GenBank/DDBJ whole genome shotgun (WGS) entry which is preliminary data.</text>
</comment>
<evidence type="ECO:0000313" key="1">
    <source>
        <dbReference type="EMBL" id="PNL62245.1"/>
    </source>
</evidence>
<name>A0AAX0WW78_9GAMM</name>
<gene>
    <name evidence="1" type="ORF">A6J39_014040</name>
</gene>
<organism evidence="1 2">
    <name type="scientific">Legionella anisa</name>
    <dbReference type="NCBI Taxonomy" id="28082"/>
    <lineage>
        <taxon>Bacteria</taxon>
        <taxon>Pseudomonadati</taxon>
        <taxon>Pseudomonadota</taxon>
        <taxon>Gammaproteobacteria</taxon>
        <taxon>Legionellales</taxon>
        <taxon>Legionellaceae</taxon>
        <taxon>Legionella</taxon>
    </lineage>
</organism>
<evidence type="ECO:0008006" key="3">
    <source>
        <dbReference type="Google" id="ProtNLM"/>
    </source>
</evidence>
<dbReference type="Proteomes" id="UP000192511">
    <property type="component" value="Unassembled WGS sequence"/>
</dbReference>
<keyword evidence="2" id="KW-1185">Reference proteome</keyword>